<dbReference type="PANTHER" id="PTHR13964">
    <property type="entry name" value="RBP-RELATED"/>
    <property type="match status" value="1"/>
</dbReference>
<dbReference type="GO" id="GO:0006357">
    <property type="term" value="P:regulation of transcription by RNA polymerase II"/>
    <property type="evidence" value="ECO:0007669"/>
    <property type="project" value="TreeGrafter"/>
</dbReference>
<gene>
    <name evidence="3" type="primary">LOC108493684</name>
</gene>
<dbReference type="OrthoDB" id="10068428at2759"/>
<feature type="compositionally biased region" description="Basic and acidic residues" evidence="1">
    <location>
        <begin position="95"/>
        <end position="120"/>
    </location>
</feature>
<sequence>MDCRKNKTDREKEEEYSVLNTPLSVTVVESSSQSSVTVSGSLPPNQEEIQSIRSETDGTVKAQSVVAGLQDLQCEGNSCTTDFNVSVSSSSSKQPEPEHAENVFRDQKILQDAQERDGSSKKQKTSLKTSVSNQKKSKSSKCGQNRERESDFKEQDNCLPKVCKWSFQVYDLENLTSDERIALLQAKMQEIRKRYLLLKAEVAAIDRRKRLKKQQERAVAMSSSSPDGMSGECSKK</sequence>
<proteinExistence type="predicted"/>
<evidence type="ECO:0000313" key="3">
    <source>
        <dbReference type="RefSeq" id="XP_017662863.1"/>
    </source>
</evidence>
<organism evidence="2 3">
    <name type="scientific">Lepidothrix coronata</name>
    <name type="common">blue-crowned manakin</name>
    <dbReference type="NCBI Taxonomy" id="321398"/>
    <lineage>
        <taxon>Eukaryota</taxon>
        <taxon>Metazoa</taxon>
        <taxon>Chordata</taxon>
        <taxon>Craniata</taxon>
        <taxon>Vertebrata</taxon>
        <taxon>Euteleostomi</taxon>
        <taxon>Archelosauria</taxon>
        <taxon>Archosauria</taxon>
        <taxon>Dinosauria</taxon>
        <taxon>Saurischia</taxon>
        <taxon>Theropoda</taxon>
        <taxon>Coelurosauria</taxon>
        <taxon>Aves</taxon>
        <taxon>Neognathae</taxon>
        <taxon>Neoaves</taxon>
        <taxon>Telluraves</taxon>
        <taxon>Australaves</taxon>
        <taxon>Passeriformes</taxon>
        <taxon>Pipridae</taxon>
        <taxon>Lepidothrix</taxon>
    </lineage>
</organism>
<feature type="region of interest" description="Disordered" evidence="1">
    <location>
        <begin position="83"/>
        <end position="151"/>
    </location>
</feature>
<evidence type="ECO:0000256" key="1">
    <source>
        <dbReference type="SAM" id="MobiDB-lite"/>
    </source>
</evidence>
<protein>
    <submittedName>
        <fullName evidence="3">AT-rich interactive domain-containing protein 4B-like</fullName>
    </submittedName>
</protein>
<dbReference type="GeneID" id="108493684"/>
<dbReference type="AlphaFoldDB" id="A0A6J0GLN3"/>
<feature type="compositionally biased region" description="Low complexity" evidence="1">
    <location>
        <begin position="31"/>
        <end position="41"/>
    </location>
</feature>
<keyword evidence="2" id="KW-1185">Reference proteome</keyword>
<dbReference type="GO" id="GO:0000976">
    <property type="term" value="F:transcription cis-regulatory region binding"/>
    <property type="evidence" value="ECO:0007669"/>
    <property type="project" value="TreeGrafter"/>
</dbReference>
<evidence type="ECO:0000313" key="2">
    <source>
        <dbReference type="Proteomes" id="UP000504624"/>
    </source>
</evidence>
<dbReference type="Proteomes" id="UP000504624">
    <property type="component" value="Unplaced"/>
</dbReference>
<dbReference type="RefSeq" id="XP_017662863.1">
    <property type="nucleotide sequence ID" value="XM_017807374.1"/>
</dbReference>
<feature type="region of interest" description="Disordered" evidence="1">
    <location>
        <begin position="214"/>
        <end position="236"/>
    </location>
</feature>
<feature type="region of interest" description="Disordered" evidence="1">
    <location>
        <begin position="31"/>
        <end position="58"/>
    </location>
</feature>
<dbReference type="InterPro" id="IPR051232">
    <property type="entry name" value="ARID/SWI1_ChromRemod"/>
</dbReference>
<feature type="compositionally biased region" description="Polar residues" evidence="1">
    <location>
        <begin position="42"/>
        <end position="53"/>
    </location>
</feature>
<dbReference type="PANTHER" id="PTHR13964:SF24">
    <property type="entry name" value="AT-RICH INTERACTIVE DOMAIN-CONTAINING PROTEIN 4B"/>
    <property type="match status" value="1"/>
</dbReference>
<accession>A0A6J0GLN3</accession>
<dbReference type="GO" id="GO:0005634">
    <property type="term" value="C:nucleus"/>
    <property type="evidence" value="ECO:0007669"/>
    <property type="project" value="TreeGrafter"/>
</dbReference>
<reference evidence="3" key="1">
    <citation type="submission" date="2025-08" db="UniProtKB">
        <authorList>
            <consortium name="RefSeq"/>
        </authorList>
    </citation>
    <scope>IDENTIFICATION</scope>
</reference>
<name>A0A6J0GLN3_9PASS</name>